<evidence type="ECO:0000313" key="3">
    <source>
        <dbReference type="Proteomes" id="UP000011866"/>
    </source>
</evidence>
<evidence type="ECO:0000313" key="2">
    <source>
        <dbReference type="EMBL" id="CCU73712.1"/>
    </source>
</evidence>
<reference evidence="2 3" key="1">
    <citation type="journal article" date="2013" name="Genome Announc.">
        <title>Genome Sequence of Thalassolituus oleivorans MIL-1 (DSM 14913T).</title>
        <authorList>
            <person name="Golyshin P.N."/>
            <person name="Werner J."/>
            <person name="Chernikova T.N."/>
            <person name="Tran H."/>
            <person name="Ferrer M."/>
            <person name="Yakimov M.M."/>
            <person name="Teeling H."/>
            <person name="Golyshina O.V."/>
        </authorList>
    </citation>
    <scope>NUCLEOTIDE SEQUENCE [LARGE SCALE GENOMIC DNA]</scope>
    <source>
        <strain evidence="2 3">MIL-1</strain>
    </source>
</reference>
<dbReference type="InterPro" id="IPR014121">
    <property type="entry name" value="TraN_Ftype"/>
</dbReference>
<dbReference type="Proteomes" id="UP000011866">
    <property type="component" value="Chromosome"/>
</dbReference>
<proteinExistence type="predicted"/>
<protein>
    <submittedName>
        <fullName evidence="2">Uncharacterized protein</fullName>
    </submittedName>
</protein>
<sequence length="121" mass="13300">MFERLRCFTSPLSRIIQEQVRPQLGLGWGSAISPNSAGLTASQLNQVDCSQINLDEWIGILSITGNLHEIPSRDLEGPTGSGSTLNVDGNRQSAADRAIEQLNGMDLQKRKRSSNPTYQFK</sequence>
<dbReference type="Pfam" id="PF06986">
    <property type="entry name" value="F_T4SS_TraN"/>
    <property type="match status" value="1"/>
</dbReference>
<feature type="compositionally biased region" description="Polar residues" evidence="1">
    <location>
        <begin position="81"/>
        <end position="93"/>
    </location>
</feature>
<gene>
    <name evidence="2" type="ORF">TOL_3322</name>
</gene>
<organism evidence="2 3">
    <name type="scientific">Thalassolituus oleivorans MIL-1</name>
    <dbReference type="NCBI Taxonomy" id="1298593"/>
    <lineage>
        <taxon>Bacteria</taxon>
        <taxon>Pseudomonadati</taxon>
        <taxon>Pseudomonadota</taxon>
        <taxon>Gammaproteobacteria</taxon>
        <taxon>Oceanospirillales</taxon>
        <taxon>Oceanospirillaceae</taxon>
        <taxon>Thalassolituus</taxon>
    </lineage>
</organism>
<dbReference type="EMBL" id="HF680312">
    <property type="protein sequence ID" value="CCU73712.1"/>
    <property type="molecule type" value="Genomic_DNA"/>
</dbReference>
<dbReference type="KEGG" id="tol:TOL_3322"/>
<keyword evidence="3" id="KW-1185">Reference proteome</keyword>
<dbReference type="eggNOG" id="ENOG502Z9Z1">
    <property type="taxonomic scope" value="Bacteria"/>
</dbReference>
<evidence type="ECO:0000256" key="1">
    <source>
        <dbReference type="SAM" id="MobiDB-lite"/>
    </source>
</evidence>
<dbReference type="HOGENOM" id="CLU_2036924_0_0_6"/>
<accession>M5DV00</accession>
<name>M5DV00_9GAMM</name>
<dbReference type="PATRIC" id="fig|1298593.3.peg.3212"/>
<dbReference type="AlphaFoldDB" id="M5DV00"/>
<feature type="region of interest" description="Disordered" evidence="1">
    <location>
        <begin position="71"/>
        <end position="121"/>
    </location>
</feature>